<feature type="region of interest" description="Disordered" evidence="1">
    <location>
        <begin position="17"/>
        <end position="39"/>
    </location>
</feature>
<evidence type="ECO:0000256" key="1">
    <source>
        <dbReference type="SAM" id="MobiDB-lite"/>
    </source>
</evidence>
<sequence>MYLICATCDRRITGPAEKLGEMPSASGARPDRYAHQGLERDAPARFRRWPGLYRTSSARGTPILRRQ</sequence>
<name>A0A918H5T6_9ACTN</name>
<organism evidence="2 3">
    <name type="scientific">Streptomyces purpureus</name>
    <dbReference type="NCBI Taxonomy" id="1951"/>
    <lineage>
        <taxon>Bacteria</taxon>
        <taxon>Bacillati</taxon>
        <taxon>Actinomycetota</taxon>
        <taxon>Actinomycetes</taxon>
        <taxon>Kitasatosporales</taxon>
        <taxon>Streptomycetaceae</taxon>
        <taxon>Streptomyces</taxon>
    </lineage>
</organism>
<accession>A0A918H5T6</accession>
<dbReference type="EMBL" id="BMQQ01000012">
    <property type="protein sequence ID" value="GGT38890.1"/>
    <property type="molecule type" value="Genomic_DNA"/>
</dbReference>
<keyword evidence="3" id="KW-1185">Reference proteome</keyword>
<gene>
    <name evidence="2" type="ORF">GCM10014713_35850</name>
</gene>
<comment type="caution">
    <text evidence="2">The sequence shown here is derived from an EMBL/GenBank/DDBJ whole genome shotgun (WGS) entry which is preliminary data.</text>
</comment>
<evidence type="ECO:0000313" key="3">
    <source>
        <dbReference type="Proteomes" id="UP000619486"/>
    </source>
</evidence>
<proteinExistence type="predicted"/>
<reference evidence="2" key="1">
    <citation type="journal article" date="2014" name="Int. J. Syst. Evol. Microbiol.">
        <title>Complete genome sequence of Corynebacterium casei LMG S-19264T (=DSM 44701T), isolated from a smear-ripened cheese.</title>
        <authorList>
            <consortium name="US DOE Joint Genome Institute (JGI-PGF)"/>
            <person name="Walter F."/>
            <person name="Albersmeier A."/>
            <person name="Kalinowski J."/>
            <person name="Ruckert C."/>
        </authorList>
    </citation>
    <scope>NUCLEOTIDE SEQUENCE</scope>
    <source>
        <strain evidence="2">JCM 3172</strain>
    </source>
</reference>
<protein>
    <submittedName>
        <fullName evidence="2">Uncharacterized protein</fullName>
    </submittedName>
</protein>
<reference evidence="2" key="2">
    <citation type="submission" date="2020-09" db="EMBL/GenBank/DDBJ databases">
        <authorList>
            <person name="Sun Q."/>
            <person name="Ohkuma M."/>
        </authorList>
    </citation>
    <scope>NUCLEOTIDE SEQUENCE</scope>
    <source>
        <strain evidence="2">JCM 3172</strain>
    </source>
</reference>
<evidence type="ECO:0000313" key="2">
    <source>
        <dbReference type="EMBL" id="GGT38890.1"/>
    </source>
</evidence>
<dbReference type="AlphaFoldDB" id="A0A918H5T6"/>
<feature type="compositionally biased region" description="Basic and acidic residues" evidence="1">
    <location>
        <begin position="29"/>
        <end position="39"/>
    </location>
</feature>
<dbReference type="Proteomes" id="UP000619486">
    <property type="component" value="Unassembled WGS sequence"/>
</dbReference>